<dbReference type="InterPro" id="IPR037185">
    <property type="entry name" value="EmrE-like"/>
</dbReference>
<keyword evidence="5 8" id="KW-1133">Transmembrane helix</keyword>
<dbReference type="Gene3D" id="1.10.3730.20">
    <property type="match status" value="1"/>
</dbReference>
<evidence type="ECO:0000256" key="5">
    <source>
        <dbReference type="ARBA" id="ARBA00022989"/>
    </source>
</evidence>
<feature type="transmembrane region" description="Helical" evidence="8">
    <location>
        <begin position="33"/>
        <end position="52"/>
    </location>
</feature>
<dbReference type="RefSeq" id="WP_188777713.1">
    <property type="nucleotide sequence ID" value="NZ_BMKQ01000001.1"/>
</dbReference>
<evidence type="ECO:0000256" key="7">
    <source>
        <dbReference type="RuleBase" id="RU003942"/>
    </source>
</evidence>
<keyword evidence="6 8" id="KW-0472">Membrane</keyword>
<sequence>MWFVVPVLALAIAAEVGATAVLPRTDGFTVPGWTLVVVLGYAVSAWLLAVLVRHLDVAIVYATWSGAGTAAIALVGVTLLGQKLDAVSVLAVLLIVAGVVVLNLRGAH</sequence>
<dbReference type="GO" id="GO:0022857">
    <property type="term" value="F:transmembrane transporter activity"/>
    <property type="evidence" value="ECO:0007669"/>
    <property type="project" value="InterPro"/>
</dbReference>
<dbReference type="Pfam" id="PF00893">
    <property type="entry name" value="Multi_Drug_Res"/>
    <property type="match status" value="1"/>
</dbReference>
<dbReference type="InterPro" id="IPR000390">
    <property type="entry name" value="Small_drug/metabolite_transptr"/>
</dbReference>
<dbReference type="GO" id="GO:0005886">
    <property type="term" value="C:plasma membrane"/>
    <property type="evidence" value="ECO:0007669"/>
    <property type="project" value="UniProtKB-SubCell"/>
</dbReference>
<protein>
    <submittedName>
        <fullName evidence="9">QacE family quaternary ammonium compound efflux SMR transporter</fullName>
    </submittedName>
</protein>
<name>A0A917BCI8_9ACTN</name>
<keyword evidence="2" id="KW-0813">Transport</keyword>
<evidence type="ECO:0000313" key="9">
    <source>
        <dbReference type="EMBL" id="GGF33450.1"/>
    </source>
</evidence>
<accession>A0A917BCI8</accession>
<evidence type="ECO:0000313" key="10">
    <source>
        <dbReference type="Proteomes" id="UP000649179"/>
    </source>
</evidence>
<feature type="transmembrane region" description="Helical" evidence="8">
    <location>
        <begin position="86"/>
        <end position="104"/>
    </location>
</feature>
<comment type="caution">
    <text evidence="9">The sequence shown here is derived from an EMBL/GenBank/DDBJ whole genome shotgun (WGS) entry which is preliminary data.</text>
</comment>
<evidence type="ECO:0000256" key="6">
    <source>
        <dbReference type="ARBA" id="ARBA00023136"/>
    </source>
</evidence>
<dbReference type="Proteomes" id="UP000649179">
    <property type="component" value="Unassembled WGS sequence"/>
</dbReference>
<dbReference type="InterPro" id="IPR045324">
    <property type="entry name" value="Small_multidrug_res"/>
</dbReference>
<reference evidence="9" key="1">
    <citation type="journal article" date="2014" name="Int. J. Syst. Evol. Microbiol.">
        <title>Complete genome sequence of Corynebacterium casei LMG S-19264T (=DSM 44701T), isolated from a smear-ripened cheese.</title>
        <authorList>
            <consortium name="US DOE Joint Genome Institute (JGI-PGF)"/>
            <person name="Walter F."/>
            <person name="Albersmeier A."/>
            <person name="Kalinowski J."/>
            <person name="Ruckert C."/>
        </authorList>
    </citation>
    <scope>NUCLEOTIDE SEQUENCE</scope>
    <source>
        <strain evidence="9">CGMCC 1.16067</strain>
    </source>
</reference>
<keyword evidence="3" id="KW-1003">Cell membrane</keyword>
<feature type="transmembrane region" description="Helical" evidence="8">
    <location>
        <begin position="59"/>
        <end position="80"/>
    </location>
</feature>
<dbReference type="PANTHER" id="PTHR30561">
    <property type="entry name" value="SMR FAMILY PROTON-DEPENDENT DRUG EFFLUX TRANSPORTER SUGE"/>
    <property type="match status" value="1"/>
</dbReference>
<reference evidence="9" key="2">
    <citation type="submission" date="2020-09" db="EMBL/GenBank/DDBJ databases">
        <authorList>
            <person name="Sun Q."/>
            <person name="Zhou Y."/>
        </authorList>
    </citation>
    <scope>NUCLEOTIDE SEQUENCE</scope>
    <source>
        <strain evidence="9">CGMCC 1.16067</strain>
    </source>
</reference>
<keyword evidence="10" id="KW-1185">Reference proteome</keyword>
<comment type="subcellular location">
    <subcellularLocation>
        <location evidence="1 7">Cell membrane</location>
        <topology evidence="1 7">Multi-pass membrane protein</topology>
    </subcellularLocation>
</comment>
<evidence type="ECO:0000256" key="8">
    <source>
        <dbReference type="SAM" id="Phobius"/>
    </source>
</evidence>
<dbReference type="PANTHER" id="PTHR30561:SF1">
    <property type="entry name" value="MULTIDRUG TRANSPORTER EMRE"/>
    <property type="match status" value="1"/>
</dbReference>
<evidence type="ECO:0000256" key="4">
    <source>
        <dbReference type="ARBA" id="ARBA00022692"/>
    </source>
</evidence>
<evidence type="ECO:0000256" key="1">
    <source>
        <dbReference type="ARBA" id="ARBA00004651"/>
    </source>
</evidence>
<dbReference type="SUPFAM" id="SSF103481">
    <property type="entry name" value="Multidrug resistance efflux transporter EmrE"/>
    <property type="match status" value="1"/>
</dbReference>
<dbReference type="EMBL" id="BMKQ01000001">
    <property type="protein sequence ID" value="GGF33450.1"/>
    <property type="molecule type" value="Genomic_DNA"/>
</dbReference>
<organism evidence="9 10">
    <name type="scientific">Marmoricola endophyticus</name>
    <dbReference type="NCBI Taxonomy" id="2040280"/>
    <lineage>
        <taxon>Bacteria</taxon>
        <taxon>Bacillati</taxon>
        <taxon>Actinomycetota</taxon>
        <taxon>Actinomycetes</taxon>
        <taxon>Propionibacteriales</taxon>
        <taxon>Nocardioidaceae</taxon>
        <taxon>Marmoricola</taxon>
    </lineage>
</organism>
<evidence type="ECO:0000256" key="2">
    <source>
        <dbReference type="ARBA" id="ARBA00022448"/>
    </source>
</evidence>
<evidence type="ECO:0000256" key="3">
    <source>
        <dbReference type="ARBA" id="ARBA00022475"/>
    </source>
</evidence>
<dbReference type="AlphaFoldDB" id="A0A917BCI8"/>
<proteinExistence type="inferred from homology"/>
<comment type="similarity">
    <text evidence="7">Belongs to the drug/metabolite transporter (DMT) superfamily. Small multidrug resistance (SMR) (TC 2.A.7.1) family.</text>
</comment>
<keyword evidence="4 7" id="KW-0812">Transmembrane</keyword>
<gene>
    <name evidence="9" type="ORF">GCM10011519_03600</name>
</gene>